<dbReference type="NCBIfam" id="TIGR00041">
    <property type="entry name" value="DTMP_kinase"/>
    <property type="match status" value="1"/>
</dbReference>
<protein>
    <recommendedName>
        <fullName evidence="3 11">Thymidylate kinase</fullName>
        <ecNumber evidence="2 11">2.7.4.9</ecNumber>
    </recommendedName>
    <alternativeName>
        <fullName evidence="11">dTMP kinase</fullName>
    </alternativeName>
</protein>
<sequence>MGRGYFISFEGLDGAGKTTQIDLFERWLASQGITYVRTREPGGTPLGLEIRRLLFQQPELTITPLAEAFLFQADRAQHFETLVLPALAEGKIVVSDRCFDSSIAYQGVGQGVGTELVTRLSLIATQGHAPDLTIFLDLDPALVQERTSLSNRERHEQSRFDRASEQFHNKLRQAFLELARTYPQRIKVVDATQTPEQIHQNIIALTQTHFRAFNTNQSHFKA</sequence>
<reference evidence="14" key="1">
    <citation type="submission" date="2018-12" db="EMBL/GenBank/DDBJ databases">
        <title>Tengunoibacter tsumagoiensis gen. nov., sp. nov., Dictyobacter kobayashii sp. nov., D. alpinus sp. nov., and D. joshuensis sp. nov. and description of Dictyobacteraceae fam. nov. within the order Ktedonobacterales isolated from Tengu-no-mugimeshi.</title>
        <authorList>
            <person name="Wang C.M."/>
            <person name="Zheng Y."/>
            <person name="Sakai Y."/>
            <person name="Toyoda A."/>
            <person name="Minakuchi Y."/>
            <person name="Abe K."/>
            <person name="Yokota A."/>
            <person name="Yabe S."/>
        </authorList>
    </citation>
    <scope>NUCLEOTIDE SEQUENCE [LARGE SCALE GENOMIC DNA]</scope>
    <source>
        <strain evidence="14">Uno16</strain>
    </source>
</reference>
<evidence type="ECO:0000256" key="6">
    <source>
        <dbReference type="ARBA" id="ARBA00022741"/>
    </source>
</evidence>
<gene>
    <name evidence="11 13" type="primary">tmk</name>
    <name evidence="13" type="ORF">KDA_05000</name>
</gene>
<dbReference type="SUPFAM" id="SSF52540">
    <property type="entry name" value="P-loop containing nucleoside triphosphate hydrolases"/>
    <property type="match status" value="1"/>
</dbReference>
<evidence type="ECO:0000256" key="9">
    <source>
        <dbReference type="ARBA" id="ARBA00048743"/>
    </source>
</evidence>
<evidence type="ECO:0000256" key="4">
    <source>
        <dbReference type="ARBA" id="ARBA00022679"/>
    </source>
</evidence>
<keyword evidence="4 11" id="KW-0808">Transferase</keyword>
<dbReference type="AlphaFoldDB" id="A0A402B0Y6"/>
<keyword evidence="14" id="KW-1185">Reference proteome</keyword>
<evidence type="ECO:0000256" key="1">
    <source>
        <dbReference type="ARBA" id="ARBA00009776"/>
    </source>
</evidence>
<dbReference type="EC" id="2.7.4.9" evidence="2 11"/>
<evidence type="ECO:0000313" key="13">
    <source>
        <dbReference type="EMBL" id="GCE25016.1"/>
    </source>
</evidence>
<comment type="caution">
    <text evidence="13">The sequence shown here is derived from an EMBL/GenBank/DDBJ whole genome shotgun (WGS) entry which is preliminary data.</text>
</comment>
<evidence type="ECO:0000313" key="14">
    <source>
        <dbReference type="Proteomes" id="UP000287171"/>
    </source>
</evidence>
<dbReference type="Gene3D" id="3.40.50.300">
    <property type="entry name" value="P-loop containing nucleotide triphosphate hydrolases"/>
    <property type="match status" value="1"/>
</dbReference>
<dbReference type="InterPro" id="IPR039430">
    <property type="entry name" value="Thymidylate_kin-like_dom"/>
</dbReference>
<dbReference type="EMBL" id="BIFT01000001">
    <property type="protein sequence ID" value="GCE25016.1"/>
    <property type="molecule type" value="Genomic_DNA"/>
</dbReference>
<dbReference type="GO" id="GO:0004798">
    <property type="term" value="F:dTMP kinase activity"/>
    <property type="evidence" value="ECO:0007669"/>
    <property type="project" value="UniProtKB-UniRule"/>
</dbReference>
<dbReference type="RefSeq" id="WP_126625658.1">
    <property type="nucleotide sequence ID" value="NZ_BIFT01000001.1"/>
</dbReference>
<evidence type="ECO:0000256" key="2">
    <source>
        <dbReference type="ARBA" id="ARBA00012980"/>
    </source>
</evidence>
<dbReference type="GO" id="GO:0005524">
    <property type="term" value="F:ATP binding"/>
    <property type="evidence" value="ECO:0007669"/>
    <property type="project" value="UniProtKB-UniRule"/>
</dbReference>
<organism evidence="13 14">
    <name type="scientific">Dictyobacter alpinus</name>
    <dbReference type="NCBI Taxonomy" id="2014873"/>
    <lineage>
        <taxon>Bacteria</taxon>
        <taxon>Bacillati</taxon>
        <taxon>Chloroflexota</taxon>
        <taxon>Ktedonobacteria</taxon>
        <taxon>Ktedonobacterales</taxon>
        <taxon>Dictyobacteraceae</taxon>
        <taxon>Dictyobacter</taxon>
    </lineage>
</organism>
<comment type="catalytic activity">
    <reaction evidence="9 11">
        <text>dTMP + ATP = dTDP + ADP</text>
        <dbReference type="Rhea" id="RHEA:13517"/>
        <dbReference type="ChEBI" id="CHEBI:30616"/>
        <dbReference type="ChEBI" id="CHEBI:58369"/>
        <dbReference type="ChEBI" id="CHEBI:63528"/>
        <dbReference type="ChEBI" id="CHEBI:456216"/>
        <dbReference type="EC" id="2.7.4.9"/>
    </reaction>
</comment>
<keyword evidence="7 11" id="KW-0418">Kinase</keyword>
<evidence type="ECO:0000256" key="7">
    <source>
        <dbReference type="ARBA" id="ARBA00022777"/>
    </source>
</evidence>
<dbReference type="InterPro" id="IPR027417">
    <property type="entry name" value="P-loop_NTPase"/>
</dbReference>
<dbReference type="GO" id="GO:0006235">
    <property type="term" value="P:dTTP biosynthetic process"/>
    <property type="evidence" value="ECO:0007669"/>
    <property type="project" value="UniProtKB-UniRule"/>
</dbReference>
<dbReference type="FunFam" id="3.40.50.300:FF:000225">
    <property type="entry name" value="Thymidylate kinase"/>
    <property type="match status" value="1"/>
</dbReference>
<accession>A0A402B0Y6</accession>
<dbReference type="GO" id="GO:0005829">
    <property type="term" value="C:cytosol"/>
    <property type="evidence" value="ECO:0007669"/>
    <property type="project" value="TreeGrafter"/>
</dbReference>
<evidence type="ECO:0000256" key="10">
    <source>
        <dbReference type="ARBA" id="ARBA00057735"/>
    </source>
</evidence>
<keyword evidence="8 11" id="KW-0067">ATP-binding</keyword>
<evidence type="ECO:0000259" key="12">
    <source>
        <dbReference type="Pfam" id="PF02223"/>
    </source>
</evidence>
<dbReference type="PANTHER" id="PTHR10344:SF4">
    <property type="entry name" value="UMP-CMP KINASE 2, MITOCHONDRIAL"/>
    <property type="match status" value="1"/>
</dbReference>
<proteinExistence type="inferred from homology"/>
<dbReference type="InterPro" id="IPR018094">
    <property type="entry name" value="Thymidylate_kinase"/>
</dbReference>
<comment type="function">
    <text evidence="10 11">Phosphorylation of dTMP to form dTDP in both de novo and salvage pathways of dTTP synthesis.</text>
</comment>
<feature type="domain" description="Thymidylate kinase-like" evidence="12">
    <location>
        <begin position="9"/>
        <end position="202"/>
    </location>
</feature>
<name>A0A402B0Y6_9CHLR</name>
<evidence type="ECO:0000256" key="5">
    <source>
        <dbReference type="ARBA" id="ARBA00022727"/>
    </source>
</evidence>
<comment type="similarity">
    <text evidence="1 11">Belongs to the thymidylate kinase family.</text>
</comment>
<dbReference type="InterPro" id="IPR018095">
    <property type="entry name" value="Thymidylate_kin_CS"/>
</dbReference>
<keyword evidence="6 11" id="KW-0547">Nucleotide-binding</keyword>
<dbReference type="HAMAP" id="MF_00165">
    <property type="entry name" value="Thymidylate_kinase"/>
    <property type="match status" value="1"/>
</dbReference>
<evidence type="ECO:0000256" key="8">
    <source>
        <dbReference type="ARBA" id="ARBA00022840"/>
    </source>
</evidence>
<evidence type="ECO:0000256" key="11">
    <source>
        <dbReference type="HAMAP-Rule" id="MF_00165"/>
    </source>
</evidence>
<dbReference type="GO" id="GO:0006233">
    <property type="term" value="P:dTDP biosynthetic process"/>
    <property type="evidence" value="ECO:0007669"/>
    <property type="project" value="InterPro"/>
</dbReference>
<dbReference type="Proteomes" id="UP000287171">
    <property type="component" value="Unassembled WGS sequence"/>
</dbReference>
<dbReference type="PROSITE" id="PS01331">
    <property type="entry name" value="THYMIDYLATE_KINASE"/>
    <property type="match status" value="1"/>
</dbReference>
<evidence type="ECO:0000256" key="3">
    <source>
        <dbReference type="ARBA" id="ARBA00017144"/>
    </source>
</evidence>
<keyword evidence="5 11" id="KW-0545">Nucleotide biosynthesis</keyword>
<dbReference type="Pfam" id="PF02223">
    <property type="entry name" value="Thymidylate_kin"/>
    <property type="match status" value="1"/>
</dbReference>
<dbReference type="OrthoDB" id="9774907at2"/>
<feature type="binding site" evidence="11">
    <location>
        <begin position="11"/>
        <end position="18"/>
    </location>
    <ligand>
        <name>ATP</name>
        <dbReference type="ChEBI" id="CHEBI:30616"/>
    </ligand>
</feature>
<dbReference type="CDD" id="cd01672">
    <property type="entry name" value="TMPK"/>
    <property type="match status" value="1"/>
</dbReference>
<dbReference type="GO" id="GO:0006227">
    <property type="term" value="P:dUDP biosynthetic process"/>
    <property type="evidence" value="ECO:0007669"/>
    <property type="project" value="TreeGrafter"/>
</dbReference>
<dbReference type="PANTHER" id="PTHR10344">
    <property type="entry name" value="THYMIDYLATE KINASE"/>
    <property type="match status" value="1"/>
</dbReference>